<evidence type="ECO:0000313" key="2">
    <source>
        <dbReference type="Proteomes" id="UP000051166"/>
    </source>
</evidence>
<dbReference type="PATRIC" id="fig|1423801.4.peg.66"/>
<dbReference type="EMBL" id="AZFQ01000023">
    <property type="protein sequence ID" value="KRL99749.1"/>
    <property type="molecule type" value="Genomic_DNA"/>
</dbReference>
<reference evidence="1 2" key="1">
    <citation type="journal article" date="2015" name="Genome Announc.">
        <title>Expanding the biotechnology potential of lactobacilli through comparative genomics of 213 strains and associated genera.</title>
        <authorList>
            <person name="Sun Z."/>
            <person name="Harris H.M."/>
            <person name="McCann A."/>
            <person name="Guo C."/>
            <person name="Argimon S."/>
            <person name="Zhang W."/>
            <person name="Yang X."/>
            <person name="Jeffery I.B."/>
            <person name="Cooney J.C."/>
            <person name="Kagawa T.F."/>
            <person name="Liu W."/>
            <person name="Song Y."/>
            <person name="Salvetti E."/>
            <person name="Wrobel A."/>
            <person name="Rasinkangas P."/>
            <person name="Parkhill J."/>
            <person name="Rea M.C."/>
            <person name="O'Sullivan O."/>
            <person name="Ritari J."/>
            <person name="Douillard F.P."/>
            <person name="Paul Ross R."/>
            <person name="Yang R."/>
            <person name="Briner A.E."/>
            <person name="Felis G.E."/>
            <person name="de Vos W.M."/>
            <person name="Barrangou R."/>
            <person name="Klaenhammer T.R."/>
            <person name="Caufield P.W."/>
            <person name="Cui Y."/>
            <person name="Zhang H."/>
            <person name="O'Toole P.W."/>
        </authorList>
    </citation>
    <scope>NUCLEOTIDE SEQUENCE [LARGE SCALE GENOMIC DNA]</scope>
    <source>
        <strain evidence="1 2">DSM 16230</strain>
    </source>
</reference>
<comment type="caution">
    <text evidence="1">The sequence shown here is derived from an EMBL/GenBank/DDBJ whole genome shotgun (WGS) entry which is preliminary data.</text>
</comment>
<keyword evidence="2" id="KW-1185">Reference proteome</keyword>
<evidence type="ECO:0000313" key="1">
    <source>
        <dbReference type="EMBL" id="KRL99749.1"/>
    </source>
</evidence>
<dbReference type="STRING" id="1423801.FD50_GL000068"/>
<dbReference type="OrthoDB" id="2292483at2"/>
<name>A0A0R1V9Q7_9LACO</name>
<dbReference type="InterPro" id="IPR008524">
    <property type="entry name" value="DUF806"/>
</dbReference>
<dbReference type="Pfam" id="PF05657">
    <property type="entry name" value="DUF806"/>
    <property type="match status" value="1"/>
</dbReference>
<dbReference type="RefSeq" id="WP_054756637.1">
    <property type="nucleotide sequence ID" value="NZ_AZFQ01000023.1"/>
</dbReference>
<dbReference type="AlphaFoldDB" id="A0A0R1V9Q7"/>
<protein>
    <submittedName>
        <fullName evidence="1">Uncharacterized protein</fullName>
    </submittedName>
</protein>
<dbReference type="Proteomes" id="UP000051166">
    <property type="component" value="Unassembled WGS sequence"/>
</dbReference>
<organism evidence="1 2">
    <name type="scientific">Liquorilactobacillus satsumensis DSM 16230 = JCM 12392</name>
    <dbReference type="NCBI Taxonomy" id="1423801"/>
    <lineage>
        <taxon>Bacteria</taxon>
        <taxon>Bacillati</taxon>
        <taxon>Bacillota</taxon>
        <taxon>Bacilli</taxon>
        <taxon>Lactobacillales</taxon>
        <taxon>Lactobacillaceae</taxon>
        <taxon>Liquorilactobacillus</taxon>
    </lineage>
</organism>
<gene>
    <name evidence="1" type="ORF">FD50_GL000068</name>
</gene>
<sequence length="124" mass="14174">MEKATDEAQSLIESLDLIGIDGIYTTNLPEELIEETGKTVIFIQNVNINLDDEGNNVFHTLKRQVEVQIFYKIDLDVEPSDIQLALLNAFVKANWLVPQPITESMDPDTKQLTQTFYFTQNKKI</sequence>
<proteinExistence type="predicted"/>
<dbReference type="GeneID" id="98307535"/>
<accession>A0A0R1V9Q7</accession>